<gene>
    <name evidence="1" type="primary">purL_31</name>
    <name evidence="1" type="ORF">SDC9_122075</name>
</gene>
<dbReference type="EMBL" id="VSSQ01026395">
    <property type="protein sequence ID" value="MPM75084.1"/>
    <property type="molecule type" value="Genomic_DNA"/>
</dbReference>
<dbReference type="InterPro" id="IPR036676">
    <property type="entry name" value="PurM-like_C_sf"/>
</dbReference>
<dbReference type="AlphaFoldDB" id="A0A645CDS0"/>
<accession>A0A645CDS0</accession>
<dbReference type="GO" id="GO:0004642">
    <property type="term" value="F:phosphoribosylformylglycinamidine synthase activity"/>
    <property type="evidence" value="ECO:0007669"/>
    <property type="project" value="UniProtKB-EC"/>
</dbReference>
<protein>
    <submittedName>
        <fullName evidence="1">Phosphoribosylformylglycinamidine synthase subunit PurL</fullName>
        <ecNumber evidence="1">6.3.5.3</ecNumber>
    </submittedName>
</protein>
<evidence type="ECO:0000313" key="1">
    <source>
        <dbReference type="EMBL" id="MPM75084.1"/>
    </source>
</evidence>
<proteinExistence type="predicted"/>
<dbReference type="Gene3D" id="3.90.650.10">
    <property type="entry name" value="PurM-like C-terminal domain"/>
    <property type="match status" value="1"/>
</dbReference>
<reference evidence="1" key="1">
    <citation type="submission" date="2019-08" db="EMBL/GenBank/DDBJ databases">
        <authorList>
            <person name="Kucharzyk K."/>
            <person name="Murdoch R.W."/>
            <person name="Higgins S."/>
            <person name="Loffler F."/>
        </authorList>
    </citation>
    <scope>NUCLEOTIDE SEQUENCE</scope>
</reference>
<comment type="caution">
    <text evidence="1">The sequence shown here is derived from an EMBL/GenBank/DDBJ whole genome shotgun (WGS) entry which is preliminary data.</text>
</comment>
<dbReference type="SUPFAM" id="SSF56042">
    <property type="entry name" value="PurM C-terminal domain-like"/>
    <property type="match status" value="1"/>
</dbReference>
<keyword evidence="1" id="KW-0436">Ligase</keyword>
<dbReference type="EC" id="6.3.5.3" evidence="1"/>
<organism evidence="1">
    <name type="scientific">bioreactor metagenome</name>
    <dbReference type="NCBI Taxonomy" id="1076179"/>
    <lineage>
        <taxon>unclassified sequences</taxon>
        <taxon>metagenomes</taxon>
        <taxon>ecological metagenomes</taxon>
    </lineage>
</organism>
<sequence length="188" mass="20990">MNENFKKLVSSSEDLEDIANLLTDSTELKADIAKFAKEPHDSVFAGERNRIQMNFNKKGDTIYLLGDYKNSDDDNSSVMEILYEAIEQKMITSAHVMSGKGLFWGLIEACSVNKLGFDITGDAEISDKEFLFNDKNSAILISVNGESEGKFVDFIYNNGAELTLLGHVTRGEIRMDDISFGFIKDYIG</sequence>
<name>A0A645CDS0_9ZZZZ</name>